<gene>
    <name evidence="1" type="ORF">AVDCRST_MAG96-1402</name>
</gene>
<reference evidence="1" key="1">
    <citation type="submission" date="2020-02" db="EMBL/GenBank/DDBJ databases">
        <authorList>
            <person name="Meier V. D."/>
        </authorList>
    </citation>
    <scope>NUCLEOTIDE SEQUENCE</scope>
    <source>
        <strain evidence="1">AVDCRST_MAG96</strain>
    </source>
</reference>
<proteinExistence type="predicted"/>
<accession>A0A6J4SDC5</accession>
<organism evidence="1">
    <name type="scientific">uncultured Segetibacter sp</name>
    <dbReference type="NCBI Taxonomy" id="481133"/>
    <lineage>
        <taxon>Bacteria</taxon>
        <taxon>Pseudomonadati</taxon>
        <taxon>Bacteroidota</taxon>
        <taxon>Chitinophagia</taxon>
        <taxon>Chitinophagales</taxon>
        <taxon>Chitinophagaceae</taxon>
        <taxon>Segetibacter</taxon>
        <taxon>environmental samples</taxon>
    </lineage>
</organism>
<sequence length="41" mass="4931">MYLQIYLKNNYRLLNAGLIYADYKKKRMLSNLEPAPLVNQR</sequence>
<protein>
    <submittedName>
        <fullName evidence="1">Uncharacterized protein</fullName>
    </submittedName>
</protein>
<dbReference type="EMBL" id="CADCVN010000529">
    <property type="protein sequence ID" value="CAA9488793.1"/>
    <property type="molecule type" value="Genomic_DNA"/>
</dbReference>
<dbReference type="AlphaFoldDB" id="A0A6J4SDC5"/>
<evidence type="ECO:0000313" key="1">
    <source>
        <dbReference type="EMBL" id="CAA9488793.1"/>
    </source>
</evidence>
<name>A0A6J4SDC5_9BACT</name>